<dbReference type="RefSeq" id="WP_158766323.1">
    <property type="nucleotide sequence ID" value="NZ_CP047045.1"/>
</dbReference>
<dbReference type="InterPro" id="IPR007372">
    <property type="entry name" value="Lipid/polyisoprenoid-bd_YceI"/>
</dbReference>
<gene>
    <name evidence="3" type="ORF">DSM104635_02313</name>
</gene>
<evidence type="ECO:0000256" key="1">
    <source>
        <dbReference type="SAM" id="SignalP"/>
    </source>
</evidence>
<organism evidence="3 4">
    <name type="scientific">Terricaulis silvestris</name>
    <dbReference type="NCBI Taxonomy" id="2686094"/>
    <lineage>
        <taxon>Bacteria</taxon>
        <taxon>Pseudomonadati</taxon>
        <taxon>Pseudomonadota</taxon>
        <taxon>Alphaproteobacteria</taxon>
        <taxon>Caulobacterales</taxon>
        <taxon>Caulobacteraceae</taxon>
        <taxon>Terricaulis</taxon>
    </lineage>
</organism>
<feature type="domain" description="Lipid/polyisoprenoid-binding YceI-like" evidence="2">
    <location>
        <begin position="41"/>
        <end position="214"/>
    </location>
</feature>
<accession>A0A6I6MS85</accession>
<proteinExistence type="predicted"/>
<keyword evidence="4" id="KW-1185">Reference proteome</keyword>
<name>A0A6I6MS85_9CAUL</name>
<evidence type="ECO:0000259" key="2">
    <source>
        <dbReference type="SMART" id="SM00867"/>
    </source>
</evidence>
<feature type="chain" id="PRO_5026320314" description="Lipid/polyisoprenoid-binding YceI-like domain-containing protein" evidence="1">
    <location>
        <begin position="24"/>
        <end position="226"/>
    </location>
</feature>
<dbReference type="PROSITE" id="PS51257">
    <property type="entry name" value="PROKAR_LIPOPROTEIN"/>
    <property type="match status" value="1"/>
</dbReference>
<evidence type="ECO:0000313" key="3">
    <source>
        <dbReference type="EMBL" id="QGZ95464.1"/>
    </source>
</evidence>
<reference evidence="4" key="1">
    <citation type="submission" date="2019-12" db="EMBL/GenBank/DDBJ databases">
        <title>Complete genome of Terracaulis silvestris 0127_4.</title>
        <authorList>
            <person name="Vieira S."/>
            <person name="Riedel T."/>
            <person name="Sproer C."/>
            <person name="Pascual J."/>
            <person name="Boedeker C."/>
            <person name="Overmann J."/>
        </authorList>
    </citation>
    <scope>NUCLEOTIDE SEQUENCE [LARGE SCALE GENOMIC DNA]</scope>
    <source>
        <strain evidence="4">0127_4</strain>
    </source>
</reference>
<dbReference type="Proteomes" id="UP000431269">
    <property type="component" value="Chromosome"/>
</dbReference>
<dbReference type="KEGG" id="tsv:DSM104635_02313"/>
<evidence type="ECO:0000313" key="4">
    <source>
        <dbReference type="Proteomes" id="UP000431269"/>
    </source>
</evidence>
<dbReference type="InterPro" id="IPR036761">
    <property type="entry name" value="TTHA0802/YceI-like_sf"/>
</dbReference>
<dbReference type="Pfam" id="PF04264">
    <property type="entry name" value="YceI"/>
    <property type="match status" value="1"/>
</dbReference>
<protein>
    <recommendedName>
        <fullName evidence="2">Lipid/polyisoprenoid-binding YceI-like domain-containing protein</fullName>
    </recommendedName>
</protein>
<dbReference type="PANTHER" id="PTHR34406">
    <property type="entry name" value="PROTEIN YCEI"/>
    <property type="match status" value="1"/>
</dbReference>
<feature type="signal peptide" evidence="1">
    <location>
        <begin position="1"/>
        <end position="23"/>
    </location>
</feature>
<dbReference type="PANTHER" id="PTHR34406:SF1">
    <property type="entry name" value="PROTEIN YCEI"/>
    <property type="match status" value="1"/>
</dbReference>
<keyword evidence="1" id="KW-0732">Signal</keyword>
<sequence length="226" mass="23760">MYRFAPSLLALALIACGAPTQPAPEPAPAETAVAHTAPAGAYTLDKPHASLVIRVNHIGYSNFTARFVNWDASLNLDPAAPANSSINVTIDPRSIASDNAPTGFIDIMRNEFLQAPAHPEITFRSTRVEPTGPNTARITGDLTLLGVTKPVTLEARFNGGYEGMPALDPNARVGFSAHGVFNRSEFGMSYGLPPEGSNLGVGDQVELIIETEFNGPALAAPTPATP</sequence>
<dbReference type="Gene3D" id="2.40.128.110">
    <property type="entry name" value="Lipid/polyisoprenoid-binding, YceI-like"/>
    <property type="match status" value="1"/>
</dbReference>
<dbReference type="EMBL" id="CP047045">
    <property type="protein sequence ID" value="QGZ95464.1"/>
    <property type="molecule type" value="Genomic_DNA"/>
</dbReference>
<dbReference type="SMART" id="SM00867">
    <property type="entry name" value="YceI"/>
    <property type="match status" value="1"/>
</dbReference>
<dbReference type="AlphaFoldDB" id="A0A6I6MS85"/>
<dbReference type="SUPFAM" id="SSF101874">
    <property type="entry name" value="YceI-like"/>
    <property type="match status" value="1"/>
</dbReference>